<dbReference type="GO" id="GO:0005743">
    <property type="term" value="C:mitochondrial inner membrane"/>
    <property type="evidence" value="ECO:0007669"/>
    <property type="project" value="UniProtKB-SubCell"/>
</dbReference>
<name>A0A9P4S2W1_9PEZI</name>
<evidence type="ECO:0000256" key="3">
    <source>
        <dbReference type="ARBA" id="ARBA00022448"/>
    </source>
</evidence>
<evidence type="ECO:0000256" key="7">
    <source>
        <dbReference type="ARBA" id="ARBA00023128"/>
    </source>
</evidence>
<dbReference type="InterPro" id="IPR006806">
    <property type="entry name" value="NDUFA5"/>
</dbReference>
<comment type="similarity">
    <text evidence="2">Belongs to the complex I NDUFA5 subunit family.</text>
</comment>
<dbReference type="Pfam" id="PF04716">
    <property type="entry name" value="ETC_C1_NDUFA5"/>
    <property type="match status" value="1"/>
</dbReference>
<gene>
    <name evidence="9" type="ORF">M501DRAFT_999284</name>
</gene>
<keyword evidence="6" id="KW-0249">Electron transport</keyword>
<keyword evidence="5" id="KW-0999">Mitochondrion inner membrane</keyword>
<comment type="subcellular location">
    <subcellularLocation>
        <location evidence="1">Mitochondrion inner membrane</location>
        <topology evidence="1">Peripheral membrane protein</topology>
        <orientation evidence="1">Matrix side</orientation>
    </subcellularLocation>
</comment>
<evidence type="ECO:0000256" key="2">
    <source>
        <dbReference type="ARBA" id="ARBA00010261"/>
    </source>
</evidence>
<dbReference type="PANTHER" id="PTHR12653">
    <property type="entry name" value="NADH-UBIQUINONE OXIDOREDUCTASE 13 KD-B SUBUNIT"/>
    <property type="match status" value="1"/>
</dbReference>
<accession>A0A9P4S2W1</accession>
<evidence type="ECO:0000313" key="10">
    <source>
        <dbReference type="Proteomes" id="UP000799429"/>
    </source>
</evidence>
<evidence type="ECO:0000256" key="5">
    <source>
        <dbReference type="ARBA" id="ARBA00022792"/>
    </source>
</evidence>
<evidence type="ECO:0000313" key="9">
    <source>
        <dbReference type="EMBL" id="KAF2835253.1"/>
    </source>
</evidence>
<protein>
    <submittedName>
        <fullName evidence="9">NADH-ubiquinone oxidoreductase 29.9 kd subunit</fullName>
    </submittedName>
</protein>
<sequence length="243" mass="27338">MRAASRLLAAVKSGQYLQPGAPTGLTGLYTHPSPRTALLYHYNSTLEKLKRFPEHSVYRQATEALTKQRLAIVEAYKPPGWDHWHESMLAKIEDNPKLYGSVGIKKLVAGDKVFVNNVILGDIDERVQEWDGEKWEPQLEGLRSMKERENQAQALGQGLHPKDYNKDALKIEPEPQLTADQISEIESKIGAGLIEEVIDVAIGESKLAGEMAKAEIWGELIEKPEEGQWKYFERATHTVTQKP</sequence>
<evidence type="ECO:0000256" key="1">
    <source>
        <dbReference type="ARBA" id="ARBA00004443"/>
    </source>
</evidence>
<proteinExistence type="inferred from homology"/>
<evidence type="ECO:0000256" key="8">
    <source>
        <dbReference type="ARBA" id="ARBA00023136"/>
    </source>
</evidence>
<evidence type="ECO:0000256" key="6">
    <source>
        <dbReference type="ARBA" id="ARBA00022982"/>
    </source>
</evidence>
<keyword evidence="3" id="KW-0813">Transport</keyword>
<dbReference type="AlphaFoldDB" id="A0A9P4S2W1"/>
<dbReference type="PANTHER" id="PTHR12653:SF0">
    <property type="entry name" value="NADH DEHYDROGENASE [UBIQUINONE] 1 ALPHA SUBCOMPLEX SUBUNIT 5"/>
    <property type="match status" value="1"/>
</dbReference>
<keyword evidence="7" id="KW-0496">Mitochondrion</keyword>
<keyword evidence="8" id="KW-0472">Membrane</keyword>
<keyword evidence="10" id="KW-1185">Reference proteome</keyword>
<dbReference type="Proteomes" id="UP000799429">
    <property type="component" value="Unassembled WGS sequence"/>
</dbReference>
<dbReference type="EMBL" id="MU006110">
    <property type="protein sequence ID" value="KAF2835253.1"/>
    <property type="molecule type" value="Genomic_DNA"/>
</dbReference>
<dbReference type="GO" id="GO:0022904">
    <property type="term" value="P:respiratory electron transport chain"/>
    <property type="evidence" value="ECO:0007669"/>
    <property type="project" value="InterPro"/>
</dbReference>
<reference evidence="9" key="1">
    <citation type="journal article" date="2020" name="Stud. Mycol.">
        <title>101 Dothideomycetes genomes: a test case for predicting lifestyles and emergence of pathogens.</title>
        <authorList>
            <person name="Haridas S."/>
            <person name="Albert R."/>
            <person name="Binder M."/>
            <person name="Bloem J."/>
            <person name="Labutti K."/>
            <person name="Salamov A."/>
            <person name="Andreopoulos B."/>
            <person name="Baker S."/>
            <person name="Barry K."/>
            <person name="Bills G."/>
            <person name="Bluhm B."/>
            <person name="Cannon C."/>
            <person name="Castanera R."/>
            <person name="Culley D."/>
            <person name="Daum C."/>
            <person name="Ezra D."/>
            <person name="Gonzalez J."/>
            <person name="Henrissat B."/>
            <person name="Kuo A."/>
            <person name="Liang C."/>
            <person name="Lipzen A."/>
            <person name="Lutzoni F."/>
            <person name="Magnuson J."/>
            <person name="Mondo S."/>
            <person name="Nolan M."/>
            <person name="Ohm R."/>
            <person name="Pangilinan J."/>
            <person name="Park H.-J."/>
            <person name="Ramirez L."/>
            <person name="Alfaro M."/>
            <person name="Sun H."/>
            <person name="Tritt A."/>
            <person name="Yoshinaga Y."/>
            <person name="Zwiers L.-H."/>
            <person name="Turgeon B."/>
            <person name="Goodwin S."/>
            <person name="Spatafora J."/>
            <person name="Crous P."/>
            <person name="Grigoriev I."/>
        </authorList>
    </citation>
    <scope>NUCLEOTIDE SEQUENCE</scope>
    <source>
        <strain evidence="9">CBS 101060</strain>
    </source>
</reference>
<evidence type="ECO:0000256" key="4">
    <source>
        <dbReference type="ARBA" id="ARBA00022660"/>
    </source>
</evidence>
<dbReference type="OrthoDB" id="286811at2759"/>
<organism evidence="9 10">
    <name type="scientific">Patellaria atrata CBS 101060</name>
    <dbReference type="NCBI Taxonomy" id="1346257"/>
    <lineage>
        <taxon>Eukaryota</taxon>
        <taxon>Fungi</taxon>
        <taxon>Dikarya</taxon>
        <taxon>Ascomycota</taxon>
        <taxon>Pezizomycotina</taxon>
        <taxon>Dothideomycetes</taxon>
        <taxon>Dothideomycetes incertae sedis</taxon>
        <taxon>Patellariales</taxon>
        <taxon>Patellariaceae</taxon>
        <taxon>Patellaria</taxon>
    </lineage>
</organism>
<comment type="caution">
    <text evidence="9">The sequence shown here is derived from an EMBL/GenBank/DDBJ whole genome shotgun (WGS) entry which is preliminary data.</text>
</comment>
<keyword evidence="4" id="KW-0679">Respiratory chain</keyword>